<protein>
    <submittedName>
        <fullName evidence="2">Transposase subunit B</fullName>
    </submittedName>
</protein>
<sequence>EHHIHIGRKRVARLMRLAGLRGISRRRLVRTTTPGKQVILPPDLVERRFRVLELDRLWVADISVPQQAA</sequence>
<organism evidence="2">
    <name type="scientific">mine drainage metagenome</name>
    <dbReference type="NCBI Taxonomy" id="410659"/>
    <lineage>
        <taxon>unclassified sequences</taxon>
        <taxon>metagenomes</taxon>
        <taxon>ecological metagenomes</taxon>
    </lineage>
</organism>
<dbReference type="EMBL" id="AUZX01006251">
    <property type="protein sequence ID" value="EQD64596.1"/>
    <property type="molecule type" value="Genomic_DNA"/>
</dbReference>
<feature type="non-terminal residue" evidence="2">
    <location>
        <position position="1"/>
    </location>
</feature>
<name>T1AVG0_9ZZZZ</name>
<proteinExistence type="predicted"/>
<reference evidence="2" key="1">
    <citation type="submission" date="2013-08" db="EMBL/GenBank/DDBJ databases">
        <authorList>
            <person name="Mendez C."/>
            <person name="Richter M."/>
            <person name="Ferrer M."/>
            <person name="Sanchez J."/>
        </authorList>
    </citation>
    <scope>NUCLEOTIDE SEQUENCE</scope>
</reference>
<evidence type="ECO:0000313" key="2">
    <source>
        <dbReference type="EMBL" id="EQD64596.1"/>
    </source>
</evidence>
<dbReference type="AlphaFoldDB" id="T1AVG0"/>
<dbReference type="InterPro" id="IPR025948">
    <property type="entry name" value="HTH-like_dom"/>
</dbReference>
<accession>T1AVG0</accession>
<feature type="domain" description="HTH-like" evidence="1">
    <location>
        <begin position="1"/>
        <end position="27"/>
    </location>
</feature>
<gene>
    <name evidence="2" type="ORF">B1A_08784</name>
</gene>
<dbReference type="Pfam" id="PF13276">
    <property type="entry name" value="HTH_21"/>
    <property type="match status" value="1"/>
</dbReference>
<dbReference type="InterPro" id="IPR050900">
    <property type="entry name" value="Transposase_IS3/IS150/IS904"/>
</dbReference>
<evidence type="ECO:0000259" key="1">
    <source>
        <dbReference type="Pfam" id="PF13276"/>
    </source>
</evidence>
<reference evidence="2" key="2">
    <citation type="journal article" date="2014" name="ISME J.">
        <title>Microbial stratification in low pH oxic and suboxic macroscopic growths along an acid mine drainage.</title>
        <authorList>
            <person name="Mendez-Garcia C."/>
            <person name="Mesa V."/>
            <person name="Sprenger R.R."/>
            <person name="Richter M."/>
            <person name="Diez M.S."/>
            <person name="Solano J."/>
            <person name="Bargiela R."/>
            <person name="Golyshina O.V."/>
            <person name="Manteca A."/>
            <person name="Ramos J.L."/>
            <person name="Gallego J.R."/>
            <person name="Llorente I."/>
            <person name="Martins Dos Santos V.A."/>
            <person name="Jensen O.N."/>
            <person name="Pelaez A.I."/>
            <person name="Sanchez J."/>
            <person name="Ferrer M."/>
        </authorList>
    </citation>
    <scope>NUCLEOTIDE SEQUENCE</scope>
</reference>
<comment type="caution">
    <text evidence="2">The sequence shown here is derived from an EMBL/GenBank/DDBJ whole genome shotgun (WGS) entry which is preliminary data.</text>
</comment>
<dbReference type="PANTHER" id="PTHR46889">
    <property type="entry name" value="TRANSPOSASE INSF FOR INSERTION SEQUENCE IS3B-RELATED"/>
    <property type="match status" value="1"/>
</dbReference>